<protein>
    <submittedName>
        <fullName evidence="3">Uncharacterized protein</fullName>
    </submittedName>
</protein>
<evidence type="ECO:0000313" key="3">
    <source>
        <dbReference type="EMBL" id="KAL1877822.1"/>
    </source>
</evidence>
<dbReference type="EMBL" id="JAVDPF010000013">
    <property type="protein sequence ID" value="KAL1877822.1"/>
    <property type="molecule type" value="Genomic_DNA"/>
</dbReference>
<feature type="region of interest" description="Disordered" evidence="1">
    <location>
        <begin position="222"/>
        <end position="252"/>
    </location>
</feature>
<feature type="transmembrane region" description="Helical" evidence="2">
    <location>
        <begin position="65"/>
        <end position="85"/>
    </location>
</feature>
<dbReference type="InterPro" id="IPR031155">
    <property type="entry name" value="DUR"/>
</dbReference>
<sequence>MLGIVTCPGIFPMAFTILWRRQSKAAAILAPILGFGTGLGVWLGTAQKFGGEVSVTSTGQVLPCVYGTVASAFSPIPYSIIITLLKPQNYDWSDFKKEHLALEKLDSDLTTAHHHDERAAVREETAPISPPTRNEFKRWGRIAAFWSAATFLGHWVIWPLPMYGSHYVFEKKFFAAWVIVAIIWLWLTMLMATFYPLIDGGIQQIGQIIRGLRQGAPIYGGKKIADSPSSSFTESGVDQANVQGESAPKPKE</sequence>
<feature type="transmembrane region" description="Helical" evidence="2">
    <location>
        <begin position="173"/>
        <end position="198"/>
    </location>
</feature>
<proteinExistence type="predicted"/>
<dbReference type="PANTHER" id="PTHR46154:SF1">
    <property type="entry name" value="ACTIVE TRANSPORTER, PUTATIVE (AFU_ORTHOLOGUE AFUA_1G17570)-RELATED"/>
    <property type="match status" value="1"/>
</dbReference>
<reference evidence="3 4" key="1">
    <citation type="journal article" date="2024" name="IMA Fungus">
        <title>IMA Genome - F19 : A genome assembly and annotation guide to empower mycologists, including annotated draft genome sequences of Ceratocystis pirilliformis, Diaporthe australafricana, Fusarium ophioides, Paecilomyces lecythidis, and Sporothrix stenoceras.</title>
        <authorList>
            <person name="Aylward J."/>
            <person name="Wilson A.M."/>
            <person name="Visagie C.M."/>
            <person name="Spraker J."/>
            <person name="Barnes I."/>
            <person name="Buitendag C."/>
            <person name="Ceriani C."/>
            <person name="Del Mar Angel L."/>
            <person name="du Plessis D."/>
            <person name="Fuchs T."/>
            <person name="Gasser K."/>
            <person name="Kramer D."/>
            <person name="Li W."/>
            <person name="Munsamy K."/>
            <person name="Piso A."/>
            <person name="Price J.L."/>
            <person name="Sonnekus B."/>
            <person name="Thomas C."/>
            <person name="van der Nest A."/>
            <person name="van Dijk A."/>
            <person name="van Heerden A."/>
            <person name="van Vuuren N."/>
            <person name="Yilmaz N."/>
            <person name="Duong T.A."/>
            <person name="van der Merwe N.A."/>
            <person name="Wingfield M.J."/>
            <person name="Wingfield B.D."/>
        </authorList>
    </citation>
    <scope>NUCLEOTIDE SEQUENCE [LARGE SCALE GENOMIC DNA]</scope>
    <source>
        <strain evidence="3 4">CMW 18167</strain>
    </source>
</reference>
<name>A0ABR3XQF6_9EURO</name>
<comment type="caution">
    <text evidence="3">The sequence shown here is derived from an EMBL/GenBank/DDBJ whole genome shotgun (WGS) entry which is preliminary data.</text>
</comment>
<evidence type="ECO:0000313" key="4">
    <source>
        <dbReference type="Proteomes" id="UP001583193"/>
    </source>
</evidence>
<keyword evidence="2" id="KW-1133">Transmembrane helix</keyword>
<gene>
    <name evidence="3" type="ORF">Plec18167_004791</name>
</gene>
<organism evidence="3 4">
    <name type="scientific">Paecilomyces lecythidis</name>
    <dbReference type="NCBI Taxonomy" id="3004212"/>
    <lineage>
        <taxon>Eukaryota</taxon>
        <taxon>Fungi</taxon>
        <taxon>Dikarya</taxon>
        <taxon>Ascomycota</taxon>
        <taxon>Pezizomycotina</taxon>
        <taxon>Eurotiomycetes</taxon>
        <taxon>Eurotiomycetidae</taxon>
        <taxon>Eurotiales</taxon>
        <taxon>Thermoascaceae</taxon>
        <taxon>Paecilomyces</taxon>
    </lineage>
</organism>
<keyword evidence="2" id="KW-0812">Transmembrane</keyword>
<keyword evidence="2" id="KW-0472">Membrane</keyword>
<dbReference type="PANTHER" id="PTHR46154">
    <property type="match status" value="1"/>
</dbReference>
<evidence type="ECO:0000256" key="2">
    <source>
        <dbReference type="SAM" id="Phobius"/>
    </source>
</evidence>
<feature type="compositionally biased region" description="Polar residues" evidence="1">
    <location>
        <begin position="227"/>
        <end position="244"/>
    </location>
</feature>
<accession>A0ABR3XQF6</accession>
<feature type="transmembrane region" description="Helical" evidence="2">
    <location>
        <begin position="142"/>
        <end position="161"/>
    </location>
</feature>
<feature type="transmembrane region" description="Helical" evidence="2">
    <location>
        <begin position="25"/>
        <end position="45"/>
    </location>
</feature>
<keyword evidence="4" id="KW-1185">Reference proteome</keyword>
<evidence type="ECO:0000256" key="1">
    <source>
        <dbReference type="SAM" id="MobiDB-lite"/>
    </source>
</evidence>
<dbReference type="Proteomes" id="UP001583193">
    <property type="component" value="Unassembled WGS sequence"/>
</dbReference>